<reference evidence="1 2" key="1">
    <citation type="journal article" date="2022" name="Plant J.">
        <title>Chromosome-level genome of Camellia lanceoleosa provides a valuable resource for understanding genome evolution and self-incompatibility.</title>
        <authorList>
            <person name="Gong W."/>
            <person name="Xiao S."/>
            <person name="Wang L."/>
            <person name="Liao Z."/>
            <person name="Chang Y."/>
            <person name="Mo W."/>
            <person name="Hu G."/>
            <person name="Li W."/>
            <person name="Zhao G."/>
            <person name="Zhu H."/>
            <person name="Hu X."/>
            <person name="Ji K."/>
            <person name="Xiang X."/>
            <person name="Song Q."/>
            <person name="Yuan D."/>
            <person name="Jin S."/>
            <person name="Zhang L."/>
        </authorList>
    </citation>
    <scope>NUCLEOTIDE SEQUENCE [LARGE SCALE GENOMIC DNA]</scope>
    <source>
        <strain evidence="1">SQ_2022a</strain>
    </source>
</reference>
<evidence type="ECO:0000313" key="1">
    <source>
        <dbReference type="EMBL" id="KAI7993488.1"/>
    </source>
</evidence>
<protein>
    <submittedName>
        <fullName evidence="1">Zinc finger A20 and AN1 domain-containing stress-associated protein 1</fullName>
    </submittedName>
</protein>
<comment type="caution">
    <text evidence="1">The sequence shown here is derived from an EMBL/GenBank/DDBJ whole genome shotgun (WGS) entry which is preliminary data.</text>
</comment>
<name>A0ACC0FYW8_9ERIC</name>
<gene>
    <name evidence="1" type="ORF">LOK49_LG11G02536</name>
</gene>
<proteinExistence type="predicted"/>
<organism evidence="1 2">
    <name type="scientific">Camellia lanceoleosa</name>
    <dbReference type="NCBI Taxonomy" id="1840588"/>
    <lineage>
        <taxon>Eukaryota</taxon>
        <taxon>Viridiplantae</taxon>
        <taxon>Streptophyta</taxon>
        <taxon>Embryophyta</taxon>
        <taxon>Tracheophyta</taxon>
        <taxon>Spermatophyta</taxon>
        <taxon>Magnoliopsida</taxon>
        <taxon>eudicotyledons</taxon>
        <taxon>Gunneridae</taxon>
        <taxon>Pentapetalae</taxon>
        <taxon>asterids</taxon>
        <taxon>Ericales</taxon>
        <taxon>Theaceae</taxon>
        <taxon>Camellia</taxon>
    </lineage>
</organism>
<evidence type="ECO:0000313" key="2">
    <source>
        <dbReference type="Proteomes" id="UP001060215"/>
    </source>
</evidence>
<dbReference type="EMBL" id="CM045769">
    <property type="protein sequence ID" value="KAI7993488.1"/>
    <property type="molecule type" value="Genomic_DNA"/>
</dbReference>
<accession>A0ACC0FYW8</accession>
<sequence length="114" mass="12676">MNLCSKCYRDSTKAVMDKLVNQNQNKTVIDEVSAESSAVESPVIVAAPAKAGNRCWSCKKKVGVLGFRCRCGETFCGSHRYPEKHDCNFDFKAVERDAISKANPVVKADKIKRF</sequence>
<keyword evidence="2" id="KW-1185">Reference proteome</keyword>
<dbReference type="Proteomes" id="UP001060215">
    <property type="component" value="Chromosome 12"/>
</dbReference>